<dbReference type="STRING" id="31234.E3NTI9"/>
<dbReference type="OMA" id="AKWVIHT"/>
<dbReference type="FunCoup" id="E3NTI9">
    <property type="interactions" value="848"/>
</dbReference>
<dbReference type="HOGENOM" id="CLU_046550_3_2_1"/>
<dbReference type="CDD" id="cd02908">
    <property type="entry name" value="Macro_OAADPr_deacetylase"/>
    <property type="match status" value="1"/>
</dbReference>
<dbReference type="Gene3D" id="3.40.220.10">
    <property type="entry name" value="Leucine Aminopeptidase, subunit E, domain 1"/>
    <property type="match status" value="1"/>
</dbReference>
<dbReference type="Pfam" id="PF01661">
    <property type="entry name" value="Macro"/>
    <property type="match status" value="1"/>
</dbReference>
<dbReference type="SMART" id="SM00506">
    <property type="entry name" value="A1pp"/>
    <property type="match status" value="1"/>
</dbReference>
<accession>E3NTI9</accession>
<dbReference type="PANTHER" id="PTHR11106:SF27">
    <property type="entry name" value="MACRO DOMAIN-CONTAINING PROTEIN"/>
    <property type="match status" value="1"/>
</dbReference>
<sequence>MTTATLTELPTLFQKFQVAKNVLDRISIWNGDITKLAVDAIVNAANGRLAGGGGVDGAIHAAAGRSELQAECRQYNGCAVGDAVITSGCKIKHIKSIHLTLYVFIFEFSEIIHTVGPQVYGSVTDEKRDNLIACYRTSLDIAIENGMKSVVGANSEKQLLNSLISQAFCCISTGVYGYPNEDAAKTVTQFLTEFLEKDDKLERIVLVTFLDIDNQYYNNYFSKYAASKTD</sequence>
<gene>
    <name evidence="2" type="ORF">CRE_10768</name>
</gene>
<feature type="domain" description="Macro" evidence="1">
    <location>
        <begin position="13"/>
        <end position="225"/>
    </location>
</feature>
<evidence type="ECO:0000313" key="2">
    <source>
        <dbReference type="EMBL" id="EFO92121.1"/>
    </source>
</evidence>
<dbReference type="GO" id="GO:0042278">
    <property type="term" value="P:purine nucleoside metabolic process"/>
    <property type="evidence" value="ECO:0007669"/>
    <property type="project" value="TreeGrafter"/>
</dbReference>
<dbReference type="Proteomes" id="UP000008281">
    <property type="component" value="Unassembled WGS sequence"/>
</dbReference>
<evidence type="ECO:0000313" key="3">
    <source>
        <dbReference type="Proteomes" id="UP000008281"/>
    </source>
</evidence>
<dbReference type="EMBL" id="DS270216">
    <property type="protein sequence ID" value="EFO92121.1"/>
    <property type="molecule type" value="Genomic_DNA"/>
</dbReference>
<dbReference type="AlphaFoldDB" id="E3NTI9"/>
<protein>
    <recommendedName>
        <fullName evidence="1">Macro domain-containing protein</fullName>
    </recommendedName>
</protein>
<organism evidence="3">
    <name type="scientific">Caenorhabditis remanei</name>
    <name type="common">Caenorhabditis vulgaris</name>
    <dbReference type="NCBI Taxonomy" id="31234"/>
    <lineage>
        <taxon>Eukaryota</taxon>
        <taxon>Metazoa</taxon>
        <taxon>Ecdysozoa</taxon>
        <taxon>Nematoda</taxon>
        <taxon>Chromadorea</taxon>
        <taxon>Rhabditida</taxon>
        <taxon>Rhabditina</taxon>
        <taxon>Rhabditomorpha</taxon>
        <taxon>Rhabditoidea</taxon>
        <taxon>Rhabditidae</taxon>
        <taxon>Peloderinae</taxon>
        <taxon>Caenorhabditis</taxon>
    </lineage>
</organism>
<reference evidence="2" key="1">
    <citation type="submission" date="2007-07" db="EMBL/GenBank/DDBJ databases">
        <title>PCAP assembly of the Caenorhabditis remanei genome.</title>
        <authorList>
            <consortium name="The Caenorhabditis remanei Sequencing Consortium"/>
            <person name="Wilson R.K."/>
        </authorList>
    </citation>
    <scope>NUCLEOTIDE SEQUENCE [LARGE SCALE GENOMIC DNA]</scope>
    <source>
        <strain evidence="2">PB4641</strain>
    </source>
</reference>
<dbReference type="GO" id="GO:0140291">
    <property type="term" value="P:peptidyl-glutamate ADP-deribosylation"/>
    <property type="evidence" value="ECO:0007669"/>
    <property type="project" value="TreeGrafter"/>
</dbReference>
<dbReference type="InterPro" id="IPR043472">
    <property type="entry name" value="Macro_dom-like"/>
</dbReference>
<dbReference type="PROSITE" id="PS51154">
    <property type="entry name" value="MACRO"/>
    <property type="match status" value="1"/>
</dbReference>
<name>E3NTI9_CAERE</name>
<dbReference type="SUPFAM" id="SSF52949">
    <property type="entry name" value="Macro domain-like"/>
    <property type="match status" value="1"/>
</dbReference>
<dbReference type="GO" id="GO:0140293">
    <property type="term" value="F:ADP-ribosylglutamate hydrolase activity"/>
    <property type="evidence" value="ECO:0007669"/>
    <property type="project" value="TreeGrafter"/>
</dbReference>
<dbReference type="eggNOG" id="KOG2633">
    <property type="taxonomic scope" value="Eukaryota"/>
</dbReference>
<dbReference type="PANTHER" id="PTHR11106">
    <property type="entry name" value="GANGLIOSIDE INDUCED DIFFERENTIATION ASSOCIATED PROTEIN 2-RELATED"/>
    <property type="match status" value="1"/>
</dbReference>
<dbReference type="InParanoid" id="E3NTI9"/>
<dbReference type="GO" id="GO:0005654">
    <property type="term" value="C:nucleoplasm"/>
    <property type="evidence" value="ECO:0007669"/>
    <property type="project" value="TreeGrafter"/>
</dbReference>
<dbReference type="InterPro" id="IPR002589">
    <property type="entry name" value="Macro_dom"/>
</dbReference>
<dbReference type="GO" id="GO:0006974">
    <property type="term" value="P:DNA damage response"/>
    <property type="evidence" value="ECO:0007669"/>
    <property type="project" value="TreeGrafter"/>
</dbReference>
<proteinExistence type="predicted"/>
<evidence type="ECO:0000259" key="1">
    <source>
        <dbReference type="PROSITE" id="PS51154"/>
    </source>
</evidence>
<keyword evidence="3" id="KW-1185">Reference proteome</keyword>
<dbReference type="OrthoDB" id="6133115at2759"/>